<evidence type="ECO:0000256" key="3">
    <source>
        <dbReference type="ARBA" id="ARBA00022801"/>
    </source>
</evidence>
<dbReference type="PRINTS" id="PR00705">
    <property type="entry name" value="PAPAIN"/>
</dbReference>
<dbReference type="InterPro" id="IPR025660">
    <property type="entry name" value="Pept_his_AS"/>
</dbReference>
<dbReference type="CDD" id="cd02248">
    <property type="entry name" value="Peptidase_C1A"/>
    <property type="match status" value="1"/>
</dbReference>
<dbReference type="GO" id="GO:0051603">
    <property type="term" value="P:proteolysis involved in protein catabolic process"/>
    <property type="evidence" value="ECO:0000318"/>
    <property type="project" value="GO_Central"/>
</dbReference>
<organism evidence="7 8">
    <name type="scientific">Prunus persica</name>
    <name type="common">Peach</name>
    <name type="synonym">Amygdalus persica</name>
    <dbReference type="NCBI Taxonomy" id="3760"/>
    <lineage>
        <taxon>Eukaryota</taxon>
        <taxon>Viridiplantae</taxon>
        <taxon>Streptophyta</taxon>
        <taxon>Embryophyta</taxon>
        <taxon>Tracheophyta</taxon>
        <taxon>Spermatophyta</taxon>
        <taxon>Magnoliopsida</taxon>
        <taxon>eudicotyledons</taxon>
        <taxon>Gunneridae</taxon>
        <taxon>Pentapetalae</taxon>
        <taxon>rosids</taxon>
        <taxon>fabids</taxon>
        <taxon>Rosales</taxon>
        <taxon>Rosaceae</taxon>
        <taxon>Amygdaloideae</taxon>
        <taxon>Amygdaleae</taxon>
        <taxon>Prunus</taxon>
    </lineage>
</organism>
<gene>
    <name evidence="7" type="ORF">PRUPE_6G308700</name>
</gene>
<keyword evidence="5" id="KW-1015">Disulfide bond</keyword>
<dbReference type="GO" id="GO:0005764">
    <property type="term" value="C:lysosome"/>
    <property type="evidence" value="ECO:0000318"/>
    <property type="project" value="GO_Central"/>
</dbReference>
<dbReference type="InterPro" id="IPR038765">
    <property type="entry name" value="Papain-like_cys_pep_sf"/>
</dbReference>
<dbReference type="FunFam" id="3.90.70.10:FF:000332">
    <property type="entry name" value="Cathepsin L1"/>
    <property type="match status" value="1"/>
</dbReference>
<dbReference type="SMART" id="SM00645">
    <property type="entry name" value="Pept_C1"/>
    <property type="match status" value="1"/>
</dbReference>
<dbReference type="Proteomes" id="UP000006882">
    <property type="component" value="Chromosome G6"/>
</dbReference>
<reference evidence="7 8" key="1">
    <citation type="journal article" date="2013" name="Nat. Genet.">
        <title>The high-quality draft genome of peach (Prunus persica) identifies unique patterns of genetic diversity, domestication and genome evolution.</title>
        <authorList>
            <consortium name="International Peach Genome Initiative"/>
            <person name="Verde I."/>
            <person name="Abbott A.G."/>
            <person name="Scalabrin S."/>
            <person name="Jung S."/>
            <person name="Shu S."/>
            <person name="Marroni F."/>
            <person name="Zhebentyayeva T."/>
            <person name="Dettori M.T."/>
            <person name="Grimwood J."/>
            <person name="Cattonaro F."/>
            <person name="Zuccolo A."/>
            <person name="Rossini L."/>
            <person name="Jenkins J."/>
            <person name="Vendramin E."/>
            <person name="Meisel L.A."/>
            <person name="Decroocq V."/>
            <person name="Sosinski B."/>
            <person name="Prochnik S."/>
            <person name="Mitros T."/>
            <person name="Policriti A."/>
            <person name="Cipriani G."/>
            <person name="Dondini L."/>
            <person name="Ficklin S."/>
            <person name="Goodstein D.M."/>
            <person name="Xuan P."/>
            <person name="Del Fabbro C."/>
            <person name="Aramini V."/>
            <person name="Copetti D."/>
            <person name="Gonzalez S."/>
            <person name="Horner D.S."/>
            <person name="Falchi R."/>
            <person name="Lucas S."/>
            <person name="Mica E."/>
            <person name="Maldonado J."/>
            <person name="Lazzari B."/>
            <person name="Bielenberg D."/>
            <person name="Pirona R."/>
            <person name="Miculan M."/>
            <person name="Barakat A."/>
            <person name="Testolin R."/>
            <person name="Stella A."/>
            <person name="Tartarini S."/>
            <person name="Tonutti P."/>
            <person name="Arus P."/>
            <person name="Orellana A."/>
            <person name="Wells C."/>
            <person name="Main D."/>
            <person name="Vizzotto G."/>
            <person name="Silva H."/>
            <person name="Salamini F."/>
            <person name="Schmutz J."/>
            <person name="Morgante M."/>
            <person name="Rokhsar D.S."/>
        </authorList>
    </citation>
    <scope>NUCLEOTIDE SEQUENCE [LARGE SCALE GENOMIC DNA]</scope>
    <source>
        <strain evidence="8">cv. Nemared</strain>
    </source>
</reference>
<evidence type="ECO:0000256" key="1">
    <source>
        <dbReference type="ARBA" id="ARBA00008455"/>
    </source>
</evidence>
<dbReference type="eggNOG" id="KOG1543">
    <property type="taxonomic scope" value="Eukaryota"/>
</dbReference>
<dbReference type="EMBL" id="CM007656">
    <property type="protein sequence ID" value="ONI04205.1"/>
    <property type="molecule type" value="Genomic_DNA"/>
</dbReference>
<evidence type="ECO:0000313" key="7">
    <source>
        <dbReference type="EMBL" id="ONI04205.1"/>
    </source>
</evidence>
<dbReference type="InterPro" id="IPR013128">
    <property type="entry name" value="Peptidase_C1A"/>
</dbReference>
<name>A0A251P1H5_PRUPE</name>
<dbReference type="PANTHER" id="PTHR12411">
    <property type="entry name" value="CYSTEINE PROTEASE FAMILY C1-RELATED"/>
    <property type="match status" value="1"/>
</dbReference>
<feature type="domain" description="Peptidase C1A papain C-terminal" evidence="6">
    <location>
        <begin position="84"/>
        <end position="307"/>
    </location>
</feature>
<keyword evidence="3" id="KW-0378">Hydrolase</keyword>
<sequence length="309" mass="33395">ILLPNRTENILFILKNTSSSSSWLFCSAQTNSNPSAWQSSLVLILAFFSAEAFSSRQLHGPAIISKSLKVAPNDHFRYENVTNLPSDVNFISMGAVTPVKYQGECGSGWAFAAVAAVEGLNKLKTGNLVSLSEQELVDCNVGLDNDGCRGGHFGYAFQYMIERNRSLAPEADYTYQGVDGGSCKADDYNKTDASGAITITDFENVPENDENALLKAVAYQPVSVAIDANAVEFQQYSGGVYGGPCGTDLTHAVTIVGYGTSDDGVKYWLIKNSWGEDWGERGYMRLQRDVLAKEGLCGIAREASYPIAA</sequence>
<dbReference type="AlphaFoldDB" id="A0A251P1H5"/>
<proteinExistence type="inferred from homology"/>
<dbReference type="PROSITE" id="PS00639">
    <property type="entry name" value="THIOL_PROTEASE_HIS"/>
    <property type="match status" value="1"/>
</dbReference>
<dbReference type="InterPro" id="IPR000668">
    <property type="entry name" value="Peptidase_C1A_C"/>
</dbReference>
<evidence type="ECO:0000259" key="6">
    <source>
        <dbReference type="SMART" id="SM00645"/>
    </source>
</evidence>
<accession>A0A251P1H5</accession>
<dbReference type="SUPFAM" id="SSF54001">
    <property type="entry name" value="Cysteine proteinases"/>
    <property type="match status" value="1"/>
</dbReference>
<dbReference type="GO" id="GO:0004197">
    <property type="term" value="F:cysteine-type endopeptidase activity"/>
    <property type="evidence" value="ECO:0000318"/>
    <property type="project" value="GO_Central"/>
</dbReference>
<feature type="non-terminal residue" evidence="7">
    <location>
        <position position="1"/>
    </location>
</feature>
<evidence type="ECO:0000256" key="4">
    <source>
        <dbReference type="ARBA" id="ARBA00022807"/>
    </source>
</evidence>
<dbReference type="InterPro" id="IPR039417">
    <property type="entry name" value="Peptidase_C1A_papain-like"/>
</dbReference>
<dbReference type="STRING" id="3760.A0A251P1H5"/>
<evidence type="ECO:0000256" key="5">
    <source>
        <dbReference type="ARBA" id="ARBA00023157"/>
    </source>
</evidence>
<keyword evidence="8" id="KW-1185">Reference proteome</keyword>
<evidence type="ECO:0000313" key="8">
    <source>
        <dbReference type="Proteomes" id="UP000006882"/>
    </source>
</evidence>
<evidence type="ECO:0000256" key="2">
    <source>
        <dbReference type="ARBA" id="ARBA00022670"/>
    </source>
</evidence>
<comment type="similarity">
    <text evidence="1">Belongs to the peptidase C1 family.</text>
</comment>
<keyword evidence="2" id="KW-0645">Protease</keyword>
<dbReference type="Gramene" id="ONI04205">
    <property type="protein sequence ID" value="ONI04205"/>
    <property type="gene ID" value="PRUPE_6G308700"/>
</dbReference>
<protein>
    <recommendedName>
        <fullName evidence="6">Peptidase C1A papain C-terminal domain-containing protein</fullName>
    </recommendedName>
</protein>
<dbReference type="GO" id="GO:0005615">
    <property type="term" value="C:extracellular space"/>
    <property type="evidence" value="ECO:0000318"/>
    <property type="project" value="GO_Central"/>
</dbReference>
<dbReference type="InterPro" id="IPR025661">
    <property type="entry name" value="Pept_asp_AS"/>
</dbReference>
<dbReference type="PROSITE" id="PS00640">
    <property type="entry name" value="THIOL_PROTEASE_ASN"/>
    <property type="match status" value="1"/>
</dbReference>
<dbReference type="Pfam" id="PF00112">
    <property type="entry name" value="Peptidase_C1"/>
    <property type="match status" value="1"/>
</dbReference>
<keyword evidence="4" id="KW-0788">Thiol protease</keyword>
<dbReference type="Gene3D" id="3.90.70.10">
    <property type="entry name" value="Cysteine proteinases"/>
    <property type="match status" value="1"/>
</dbReference>